<evidence type="ECO:0000256" key="3">
    <source>
        <dbReference type="ARBA" id="ARBA00022946"/>
    </source>
</evidence>
<dbReference type="Proteomes" id="UP000834106">
    <property type="component" value="Chromosome 17"/>
</dbReference>
<keyword evidence="2" id="KW-0805">Transcription regulation</keyword>
<comment type="similarity">
    <text evidence="1">Belongs to the mTERF family.</text>
</comment>
<dbReference type="SMART" id="SM00733">
    <property type="entry name" value="Mterf"/>
    <property type="match status" value="4"/>
</dbReference>
<keyword evidence="5" id="KW-1185">Reference proteome</keyword>
<dbReference type="EMBL" id="OU503052">
    <property type="protein sequence ID" value="CAI9780496.1"/>
    <property type="molecule type" value="Genomic_DNA"/>
</dbReference>
<keyword evidence="3" id="KW-0809">Transit peptide</keyword>
<dbReference type="GO" id="GO:0006353">
    <property type="term" value="P:DNA-templated transcription termination"/>
    <property type="evidence" value="ECO:0007669"/>
    <property type="project" value="UniProtKB-KW"/>
</dbReference>
<dbReference type="PANTHER" id="PTHR13068">
    <property type="entry name" value="CGI-12 PROTEIN-RELATED"/>
    <property type="match status" value="1"/>
</dbReference>
<protein>
    <submittedName>
        <fullName evidence="4">Uncharacterized protein</fullName>
    </submittedName>
</protein>
<keyword evidence="2" id="KW-0806">Transcription termination</keyword>
<dbReference type="GO" id="GO:0003676">
    <property type="term" value="F:nucleic acid binding"/>
    <property type="evidence" value="ECO:0007669"/>
    <property type="project" value="InterPro"/>
</dbReference>
<sequence length="152" mass="17451">MGYSVEKRLQPTLDFLKSLGLTETHLQNVALNFPEVLCRDANKILSPNVTYLRTHGFESRQIAALVAGYPLVLIKSTTNSLGPRIKFLEQVMGRRIDEAAEYPDFFKHGLKKRLELRQRLLKQKNLTCSLSEMLDCNQKKFLLKFGFVEHLA</sequence>
<dbReference type="AlphaFoldDB" id="A0AAD2A330"/>
<dbReference type="Pfam" id="PF02536">
    <property type="entry name" value="mTERF"/>
    <property type="match status" value="1"/>
</dbReference>
<evidence type="ECO:0000256" key="1">
    <source>
        <dbReference type="ARBA" id="ARBA00007692"/>
    </source>
</evidence>
<gene>
    <name evidence="4" type="ORF">FPE_LOCUS27926</name>
</gene>
<dbReference type="InterPro" id="IPR038538">
    <property type="entry name" value="MTERF_sf"/>
</dbReference>
<name>A0AAD2A330_9LAMI</name>
<dbReference type="Gene3D" id="1.25.70.10">
    <property type="entry name" value="Transcription termination factor 3, mitochondrial"/>
    <property type="match status" value="1"/>
</dbReference>
<organism evidence="4 5">
    <name type="scientific">Fraxinus pennsylvanica</name>
    <dbReference type="NCBI Taxonomy" id="56036"/>
    <lineage>
        <taxon>Eukaryota</taxon>
        <taxon>Viridiplantae</taxon>
        <taxon>Streptophyta</taxon>
        <taxon>Embryophyta</taxon>
        <taxon>Tracheophyta</taxon>
        <taxon>Spermatophyta</taxon>
        <taxon>Magnoliopsida</taxon>
        <taxon>eudicotyledons</taxon>
        <taxon>Gunneridae</taxon>
        <taxon>Pentapetalae</taxon>
        <taxon>asterids</taxon>
        <taxon>lamiids</taxon>
        <taxon>Lamiales</taxon>
        <taxon>Oleaceae</taxon>
        <taxon>Oleeae</taxon>
        <taxon>Fraxinus</taxon>
    </lineage>
</organism>
<evidence type="ECO:0000313" key="4">
    <source>
        <dbReference type="EMBL" id="CAI9780496.1"/>
    </source>
</evidence>
<dbReference type="PANTHER" id="PTHR13068:SF112">
    <property type="entry name" value="TRANSCRIPTION TERMINATION FACTOR 3, MITOCHONDRIAL"/>
    <property type="match status" value="1"/>
</dbReference>
<dbReference type="InterPro" id="IPR003690">
    <property type="entry name" value="MTERF"/>
</dbReference>
<evidence type="ECO:0000313" key="5">
    <source>
        <dbReference type="Proteomes" id="UP000834106"/>
    </source>
</evidence>
<proteinExistence type="inferred from homology"/>
<evidence type="ECO:0000256" key="2">
    <source>
        <dbReference type="ARBA" id="ARBA00022472"/>
    </source>
</evidence>
<reference evidence="4" key="1">
    <citation type="submission" date="2023-05" db="EMBL/GenBank/DDBJ databases">
        <authorList>
            <person name="Huff M."/>
        </authorList>
    </citation>
    <scope>NUCLEOTIDE SEQUENCE</scope>
</reference>
<keyword evidence="2" id="KW-0804">Transcription</keyword>
<accession>A0AAD2A330</accession>